<dbReference type="GO" id="GO:0005741">
    <property type="term" value="C:mitochondrial outer membrane"/>
    <property type="evidence" value="ECO:0007669"/>
    <property type="project" value="TreeGrafter"/>
</dbReference>
<dbReference type="InterPro" id="IPR018967">
    <property type="entry name" value="FeS-contain_CDGSH-typ"/>
</dbReference>
<evidence type="ECO:0000256" key="8">
    <source>
        <dbReference type="ARBA" id="ARBA00023136"/>
    </source>
</evidence>
<comment type="cofactor">
    <cofactor evidence="9">
        <name>[2Fe-2S] cluster</name>
        <dbReference type="ChEBI" id="CHEBI:190135"/>
    </cofactor>
    <text evidence="9">Binds 1 [2Fe-2S] cluster.</text>
</comment>
<dbReference type="GO" id="GO:0010506">
    <property type="term" value="P:regulation of autophagy"/>
    <property type="evidence" value="ECO:0007669"/>
    <property type="project" value="UniProtKB-UniRule"/>
</dbReference>
<feature type="transmembrane region" description="Helical" evidence="9">
    <location>
        <begin position="36"/>
        <end position="58"/>
    </location>
</feature>
<dbReference type="EMBL" id="RCHS01003614">
    <property type="protein sequence ID" value="RMX40596.1"/>
    <property type="molecule type" value="Genomic_DNA"/>
</dbReference>
<keyword evidence="3 9" id="KW-0001">2Fe-2S</keyword>
<name>A0A3M6TGR7_POCDA</name>
<evidence type="ECO:0000256" key="3">
    <source>
        <dbReference type="ARBA" id="ARBA00022714"/>
    </source>
</evidence>
<dbReference type="InterPro" id="IPR045131">
    <property type="entry name" value="CISD1/2"/>
</dbReference>
<evidence type="ECO:0000256" key="1">
    <source>
        <dbReference type="ARBA" id="ARBA00004167"/>
    </source>
</evidence>
<dbReference type="AlphaFoldDB" id="A0A3M6TGR7"/>
<protein>
    <recommendedName>
        <fullName evidence="9">CDGSH iron-sulfur domain-containing protein 2 homologue</fullName>
    </recommendedName>
</protein>
<dbReference type="GO" id="GO:0005789">
    <property type="term" value="C:endoplasmic reticulum membrane"/>
    <property type="evidence" value="ECO:0007669"/>
    <property type="project" value="UniProtKB-SubCell"/>
</dbReference>
<evidence type="ECO:0000256" key="2">
    <source>
        <dbReference type="ARBA" id="ARBA00022692"/>
    </source>
</evidence>
<evidence type="ECO:0000256" key="4">
    <source>
        <dbReference type="ARBA" id="ARBA00022723"/>
    </source>
</evidence>
<keyword evidence="6 9" id="KW-0408">Iron</keyword>
<feature type="domain" description="Iron-binding zinc finger CDGSH type" evidence="11">
    <location>
        <begin position="218"/>
        <end position="259"/>
    </location>
</feature>
<dbReference type="PANTHER" id="PTHR13680">
    <property type="entry name" value="CDGSH IRON-SULFUR DOMAIN-CONTAINING PROTEIN 1"/>
    <property type="match status" value="1"/>
</dbReference>
<comment type="subcellular location">
    <subcellularLocation>
        <location evidence="9">Endoplasmic reticulum membrane</location>
        <topology evidence="9">Single-pass membrane protein</topology>
    </subcellularLocation>
    <subcellularLocation>
        <location evidence="1">Membrane</location>
        <topology evidence="1">Single-pass membrane protein</topology>
    </subcellularLocation>
</comment>
<evidence type="ECO:0000313" key="12">
    <source>
        <dbReference type="EMBL" id="RMX40596.1"/>
    </source>
</evidence>
<dbReference type="Gene3D" id="3.40.5.90">
    <property type="entry name" value="CDGSH iron-sulfur domain, mitoNEET-type"/>
    <property type="match status" value="2"/>
</dbReference>
<proteinExistence type="inferred from homology"/>
<keyword evidence="13" id="KW-1185">Reference proteome</keyword>
<evidence type="ECO:0000256" key="5">
    <source>
        <dbReference type="ARBA" id="ARBA00022989"/>
    </source>
</evidence>
<keyword evidence="7 9" id="KW-0411">Iron-sulfur</keyword>
<comment type="similarity">
    <text evidence="9">Belongs to the CISD protein family. CISD2 subfamily.</text>
</comment>
<sequence length="284" mass="31979">MDAVSRGVKVQLPNYLRSLPIPSTFGGFLKLSGSEWVQLVPLVVTTSVAVYLVVSALIPSKPKKKEHEWVNKTVEKEKEKVADTFQIEDLGDKMVCCRCWKSKKFPYCDGSHNEHNKETGDNVGHVTEARSKMEAVSRVIKVQLPNYLRSLPVPSTFGGFLKLSVKEWRQLAPLLLTLSLFIYLVIKQFTRRSASKPTGKKTPDQDWVNKTQQKDKEKVADTIQIEDLAEKAAYHAFCRCWKSKKFPRCDGSHTKHNKETGDNVGPLVLKRKKPQPAAATTPSS</sequence>
<dbReference type="FunFam" id="3.40.5.90:FF:000001">
    <property type="entry name" value="CDGSH iron-sulfur domain-containing protein 1"/>
    <property type="match status" value="1"/>
</dbReference>
<evidence type="ECO:0000256" key="10">
    <source>
        <dbReference type="SAM" id="MobiDB-lite"/>
    </source>
</evidence>
<feature type="compositionally biased region" description="Basic and acidic residues" evidence="10">
    <location>
        <begin position="247"/>
        <end position="261"/>
    </location>
</feature>
<feature type="region of interest" description="Disordered" evidence="10">
    <location>
        <begin position="194"/>
        <end position="213"/>
    </location>
</feature>
<dbReference type="STRING" id="46731.A0A3M6TGR7"/>
<dbReference type="InterPro" id="IPR019610">
    <property type="entry name" value="FeS-contain_mitoNEET_N"/>
</dbReference>
<reference evidence="12 13" key="1">
    <citation type="journal article" date="2018" name="Sci. Rep.">
        <title>Comparative analysis of the Pocillopora damicornis genome highlights role of immune system in coral evolution.</title>
        <authorList>
            <person name="Cunning R."/>
            <person name="Bay R.A."/>
            <person name="Gillette P."/>
            <person name="Baker A.C."/>
            <person name="Traylor-Knowles N."/>
        </authorList>
    </citation>
    <scope>NUCLEOTIDE SEQUENCE [LARGE SCALE GENOMIC DNA]</scope>
    <source>
        <strain evidence="12">RSMAS</strain>
        <tissue evidence="12">Whole animal</tissue>
    </source>
</reference>
<accession>A0A3M6TGR7</accession>
<dbReference type="PANTHER" id="PTHR13680:SF5">
    <property type="entry name" value="CDGSH IRON-SULFUR DOMAIN-CONTAINING PROTEIN 1"/>
    <property type="match status" value="1"/>
</dbReference>
<organism evidence="12 13">
    <name type="scientific">Pocillopora damicornis</name>
    <name type="common">Cauliflower coral</name>
    <name type="synonym">Millepora damicornis</name>
    <dbReference type="NCBI Taxonomy" id="46731"/>
    <lineage>
        <taxon>Eukaryota</taxon>
        <taxon>Metazoa</taxon>
        <taxon>Cnidaria</taxon>
        <taxon>Anthozoa</taxon>
        <taxon>Hexacorallia</taxon>
        <taxon>Scleractinia</taxon>
        <taxon>Astrocoeniina</taxon>
        <taxon>Pocilloporidae</taxon>
        <taxon>Pocillopora</taxon>
    </lineage>
</organism>
<keyword evidence="5 9" id="KW-1133">Transmembrane helix</keyword>
<dbReference type="GO" id="GO:0051537">
    <property type="term" value="F:2 iron, 2 sulfur cluster binding"/>
    <property type="evidence" value="ECO:0007669"/>
    <property type="project" value="UniProtKB-UniRule"/>
</dbReference>
<evidence type="ECO:0000259" key="11">
    <source>
        <dbReference type="SMART" id="SM00704"/>
    </source>
</evidence>
<keyword evidence="4 9" id="KW-0479">Metal-binding</keyword>
<gene>
    <name evidence="12" type="ORF">pdam_00019929</name>
</gene>
<dbReference type="Pfam" id="PF09360">
    <property type="entry name" value="zf-CDGSH"/>
    <property type="match status" value="2"/>
</dbReference>
<evidence type="ECO:0000313" key="13">
    <source>
        <dbReference type="Proteomes" id="UP000275408"/>
    </source>
</evidence>
<comment type="caution">
    <text evidence="12">The sequence shown here is derived from an EMBL/GenBank/DDBJ whole genome shotgun (WGS) entry which is preliminary data.</text>
</comment>
<keyword evidence="8 9" id="KW-0472">Membrane</keyword>
<dbReference type="OrthoDB" id="449252at2759"/>
<evidence type="ECO:0000256" key="7">
    <source>
        <dbReference type="ARBA" id="ARBA00023014"/>
    </source>
</evidence>
<dbReference type="Proteomes" id="UP000275408">
    <property type="component" value="Unassembled WGS sequence"/>
</dbReference>
<feature type="domain" description="Iron-binding zinc finger CDGSH type" evidence="11">
    <location>
        <begin position="80"/>
        <end position="118"/>
    </location>
</feature>
<keyword evidence="2 9" id="KW-0812">Transmembrane</keyword>
<evidence type="ECO:0000256" key="6">
    <source>
        <dbReference type="ARBA" id="ARBA00023004"/>
    </source>
</evidence>
<dbReference type="SMART" id="SM00704">
    <property type="entry name" value="ZnF_CDGSH"/>
    <property type="match status" value="2"/>
</dbReference>
<evidence type="ECO:0000256" key="9">
    <source>
        <dbReference type="RuleBase" id="RU369084"/>
    </source>
</evidence>
<dbReference type="Pfam" id="PF10660">
    <property type="entry name" value="MitoNEET_N"/>
    <property type="match status" value="2"/>
</dbReference>
<feature type="region of interest" description="Disordered" evidence="10">
    <location>
        <begin position="247"/>
        <end position="284"/>
    </location>
</feature>
<keyword evidence="9" id="KW-0256">Endoplasmic reticulum</keyword>
<dbReference type="InterPro" id="IPR042216">
    <property type="entry name" value="MitoNEET_CISD"/>
</dbReference>
<dbReference type="GO" id="GO:0046872">
    <property type="term" value="F:metal ion binding"/>
    <property type="evidence" value="ECO:0007669"/>
    <property type="project" value="UniProtKB-UniRule"/>
</dbReference>